<evidence type="ECO:0000313" key="2">
    <source>
        <dbReference type="EMBL" id="KAH8039009.1"/>
    </source>
</evidence>
<dbReference type="AlphaFoldDB" id="A0A9J6EXK4"/>
<proteinExistence type="predicted"/>
<gene>
    <name evidence="2" type="ORF">HPB51_004829</name>
</gene>
<evidence type="ECO:0000313" key="3">
    <source>
        <dbReference type="Proteomes" id="UP000821866"/>
    </source>
</evidence>
<name>A0A9J6EXK4_RHIMP</name>
<dbReference type="EMBL" id="JABSTU010000001">
    <property type="protein sequence ID" value="KAH8039009.1"/>
    <property type="molecule type" value="Genomic_DNA"/>
</dbReference>
<keyword evidence="3" id="KW-1185">Reference proteome</keyword>
<dbReference type="VEuPathDB" id="VectorBase:LOC119168588"/>
<accession>A0A9J6EXK4</accession>
<keyword evidence="1" id="KW-1133">Transmembrane helix</keyword>
<keyword evidence="1" id="KW-0472">Membrane</keyword>
<dbReference type="GO" id="GO:0008028">
    <property type="term" value="F:monocarboxylic acid transmembrane transporter activity"/>
    <property type="evidence" value="ECO:0007669"/>
    <property type="project" value="TreeGrafter"/>
</dbReference>
<evidence type="ECO:0008006" key="4">
    <source>
        <dbReference type="Google" id="ProtNLM"/>
    </source>
</evidence>
<feature type="transmembrane region" description="Helical" evidence="1">
    <location>
        <begin position="31"/>
        <end position="52"/>
    </location>
</feature>
<comment type="caution">
    <text evidence="2">The sequence shown here is derived from an EMBL/GenBank/DDBJ whole genome shotgun (WGS) entry which is preliminary data.</text>
</comment>
<feature type="transmembrane region" description="Helical" evidence="1">
    <location>
        <begin position="64"/>
        <end position="81"/>
    </location>
</feature>
<dbReference type="Proteomes" id="UP000821866">
    <property type="component" value="Chromosome 1"/>
</dbReference>
<reference evidence="2" key="1">
    <citation type="journal article" date="2020" name="Cell">
        <title>Large-Scale Comparative Analyses of Tick Genomes Elucidate Their Genetic Diversity and Vector Capacities.</title>
        <authorList>
            <consortium name="Tick Genome and Microbiome Consortium (TIGMIC)"/>
            <person name="Jia N."/>
            <person name="Wang J."/>
            <person name="Shi W."/>
            <person name="Du L."/>
            <person name="Sun Y."/>
            <person name="Zhan W."/>
            <person name="Jiang J.F."/>
            <person name="Wang Q."/>
            <person name="Zhang B."/>
            <person name="Ji P."/>
            <person name="Bell-Sakyi L."/>
            <person name="Cui X.M."/>
            <person name="Yuan T.T."/>
            <person name="Jiang B.G."/>
            <person name="Yang W.F."/>
            <person name="Lam T.T."/>
            <person name="Chang Q.C."/>
            <person name="Ding S.J."/>
            <person name="Wang X.J."/>
            <person name="Zhu J.G."/>
            <person name="Ruan X.D."/>
            <person name="Zhao L."/>
            <person name="Wei J.T."/>
            <person name="Ye R.Z."/>
            <person name="Que T.C."/>
            <person name="Du C.H."/>
            <person name="Zhou Y.H."/>
            <person name="Cheng J.X."/>
            <person name="Dai P.F."/>
            <person name="Guo W.B."/>
            <person name="Han X.H."/>
            <person name="Huang E.J."/>
            <person name="Li L.F."/>
            <person name="Wei W."/>
            <person name="Gao Y.C."/>
            <person name="Liu J.Z."/>
            <person name="Shao H.Z."/>
            <person name="Wang X."/>
            <person name="Wang C.C."/>
            <person name="Yang T.C."/>
            <person name="Huo Q.B."/>
            <person name="Li W."/>
            <person name="Chen H.Y."/>
            <person name="Chen S.E."/>
            <person name="Zhou L.G."/>
            <person name="Ni X.B."/>
            <person name="Tian J.H."/>
            <person name="Sheng Y."/>
            <person name="Liu T."/>
            <person name="Pan Y.S."/>
            <person name="Xia L.Y."/>
            <person name="Li J."/>
            <person name="Zhao F."/>
            <person name="Cao W.C."/>
        </authorList>
    </citation>
    <scope>NUCLEOTIDE SEQUENCE</scope>
    <source>
        <strain evidence="2">Rmic-2018</strain>
    </source>
</reference>
<dbReference type="InterPro" id="IPR050327">
    <property type="entry name" value="Proton-linked_MCT"/>
</dbReference>
<protein>
    <recommendedName>
        <fullName evidence="4">Monocarboxylate transporter</fullName>
    </recommendedName>
</protein>
<dbReference type="InterPro" id="IPR036259">
    <property type="entry name" value="MFS_trans_sf"/>
</dbReference>
<keyword evidence="1" id="KW-0812">Transmembrane</keyword>
<dbReference type="SUPFAM" id="SSF103473">
    <property type="entry name" value="MFS general substrate transporter"/>
    <property type="match status" value="1"/>
</dbReference>
<dbReference type="PANTHER" id="PTHR11360">
    <property type="entry name" value="MONOCARBOXYLATE TRANSPORTER"/>
    <property type="match status" value="1"/>
</dbReference>
<dbReference type="Gene3D" id="1.20.1250.20">
    <property type="entry name" value="MFS general substrate transporter like domains"/>
    <property type="match status" value="1"/>
</dbReference>
<evidence type="ECO:0000256" key="1">
    <source>
        <dbReference type="SAM" id="Phobius"/>
    </source>
</evidence>
<feature type="transmembrane region" description="Helical" evidence="1">
    <location>
        <begin position="87"/>
        <end position="108"/>
    </location>
</feature>
<dbReference type="PANTHER" id="PTHR11360:SF303">
    <property type="entry name" value="MAJOR FACILITATOR SUPERFAMILY (MFS) PROFILE DOMAIN-CONTAINING PROTEIN"/>
    <property type="match status" value="1"/>
</dbReference>
<organism evidence="2 3">
    <name type="scientific">Rhipicephalus microplus</name>
    <name type="common">Cattle tick</name>
    <name type="synonym">Boophilus microplus</name>
    <dbReference type="NCBI Taxonomy" id="6941"/>
    <lineage>
        <taxon>Eukaryota</taxon>
        <taxon>Metazoa</taxon>
        <taxon>Ecdysozoa</taxon>
        <taxon>Arthropoda</taxon>
        <taxon>Chelicerata</taxon>
        <taxon>Arachnida</taxon>
        <taxon>Acari</taxon>
        <taxon>Parasitiformes</taxon>
        <taxon>Ixodida</taxon>
        <taxon>Ixodoidea</taxon>
        <taxon>Ixodidae</taxon>
        <taxon>Rhipicephalinae</taxon>
        <taxon>Rhipicephalus</taxon>
        <taxon>Boophilus</taxon>
    </lineage>
</organism>
<sequence>MGIVGSVFLWAGLLGATFAPNMTWMTLTVGLIHGTGVGVVCLTLIVVVMMYFDKYRGIASGMKFAGYSLSSLLYPVILTSLKDAYGFRGALLICAALTMNVTALSLLLKEPPWWTWYAIRTECVVCEEQKGDEKKAQQSIRQTLPARESPGCGGWMCTDAPFNLDQDFDLAQRTSFDGSRF</sequence>
<reference evidence="2" key="2">
    <citation type="submission" date="2021-09" db="EMBL/GenBank/DDBJ databases">
        <authorList>
            <person name="Jia N."/>
            <person name="Wang J."/>
            <person name="Shi W."/>
            <person name="Du L."/>
            <person name="Sun Y."/>
            <person name="Zhan W."/>
            <person name="Jiang J."/>
            <person name="Wang Q."/>
            <person name="Zhang B."/>
            <person name="Ji P."/>
            <person name="Sakyi L.B."/>
            <person name="Cui X."/>
            <person name="Yuan T."/>
            <person name="Jiang B."/>
            <person name="Yang W."/>
            <person name="Lam T.T.-Y."/>
            <person name="Chang Q."/>
            <person name="Ding S."/>
            <person name="Wang X."/>
            <person name="Zhu J."/>
            <person name="Ruan X."/>
            <person name="Zhao L."/>
            <person name="Wei J."/>
            <person name="Que T."/>
            <person name="Du C."/>
            <person name="Cheng J."/>
            <person name="Dai P."/>
            <person name="Han X."/>
            <person name="Huang E."/>
            <person name="Gao Y."/>
            <person name="Liu J."/>
            <person name="Shao H."/>
            <person name="Ye R."/>
            <person name="Li L."/>
            <person name="Wei W."/>
            <person name="Wang X."/>
            <person name="Wang C."/>
            <person name="Huo Q."/>
            <person name="Li W."/>
            <person name="Guo W."/>
            <person name="Chen H."/>
            <person name="Chen S."/>
            <person name="Zhou L."/>
            <person name="Zhou L."/>
            <person name="Ni X."/>
            <person name="Tian J."/>
            <person name="Zhou Y."/>
            <person name="Sheng Y."/>
            <person name="Liu T."/>
            <person name="Pan Y."/>
            <person name="Xia L."/>
            <person name="Li J."/>
            <person name="Zhao F."/>
            <person name="Cao W."/>
        </authorList>
    </citation>
    <scope>NUCLEOTIDE SEQUENCE</scope>
    <source>
        <strain evidence="2">Rmic-2018</strain>
        <tissue evidence="2">Larvae</tissue>
    </source>
</reference>